<evidence type="ECO:0000313" key="2">
    <source>
        <dbReference type="EMBL" id="KZP25467.1"/>
    </source>
</evidence>
<dbReference type="OrthoDB" id="3269111at2759"/>
<protein>
    <submittedName>
        <fullName evidence="2">Uncharacterized protein</fullName>
    </submittedName>
</protein>
<accession>A0A166NXC1</accession>
<evidence type="ECO:0000313" key="3">
    <source>
        <dbReference type="Proteomes" id="UP000076532"/>
    </source>
</evidence>
<keyword evidence="3" id="KW-1185">Reference proteome</keyword>
<dbReference type="AlphaFoldDB" id="A0A166NXC1"/>
<sequence>MQSYEDEDQGSDQDEYEESQFNNGRGLAIALSFLALPPPPKASTKRRANPKAIIENHLFYIHENESLTNLLDKAINSISSQGQPLLYGIGNHTGSLSPNNFTVKYTITRTEYKDISIESLQDHSTLIDTIKELSRPTGGFKLIITEFKEPTDGDEDEIKENLDAERAQKKKNPDPTPEEELQNETIALLQ</sequence>
<feature type="compositionally biased region" description="Acidic residues" evidence="1">
    <location>
        <begin position="1"/>
        <end position="18"/>
    </location>
</feature>
<dbReference type="Proteomes" id="UP000076532">
    <property type="component" value="Unassembled WGS sequence"/>
</dbReference>
<dbReference type="EMBL" id="KV417520">
    <property type="protein sequence ID" value="KZP25467.1"/>
    <property type="molecule type" value="Genomic_DNA"/>
</dbReference>
<organism evidence="2 3">
    <name type="scientific">Athelia psychrophila</name>
    <dbReference type="NCBI Taxonomy" id="1759441"/>
    <lineage>
        <taxon>Eukaryota</taxon>
        <taxon>Fungi</taxon>
        <taxon>Dikarya</taxon>
        <taxon>Basidiomycota</taxon>
        <taxon>Agaricomycotina</taxon>
        <taxon>Agaricomycetes</taxon>
        <taxon>Agaricomycetidae</taxon>
        <taxon>Atheliales</taxon>
        <taxon>Atheliaceae</taxon>
        <taxon>Athelia</taxon>
    </lineage>
</organism>
<feature type="region of interest" description="Disordered" evidence="1">
    <location>
        <begin position="163"/>
        <end position="190"/>
    </location>
</feature>
<name>A0A166NXC1_9AGAM</name>
<feature type="region of interest" description="Disordered" evidence="1">
    <location>
        <begin position="1"/>
        <end position="21"/>
    </location>
</feature>
<gene>
    <name evidence="2" type="ORF">FIBSPDRAFT_950176</name>
</gene>
<evidence type="ECO:0000256" key="1">
    <source>
        <dbReference type="SAM" id="MobiDB-lite"/>
    </source>
</evidence>
<reference evidence="2 3" key="1">
    <citation type="journal article" date="2016" name="Mol. Biol. Evol.">
        <title>Comparative Genomics of Early-Diverging Mushroom-Forming Fungi Provides Insights into the Origins of Lignocellulose Decay Capabilities.</title>
        <authorList>
            <person name="Nagy L.G."/>
            <person name="Riley R."/>
            <person name="Tritt A."/>
            <person name="Adam C."/>
            <person name="Daum C."/>
            <person name="Floudas D."/>
            <person name="Sun H."/>
            <person name="Yadav J.S."/>
            <person name="Pangilinan J."/>
            <person name="Larsson K.H."/>
            <person name="Matsuura K."/>
            <person name="Barry K."/>
            <person name="Labutti K."/>
            <person name="Kuo R."/>
            <person name="Ohm R.A."/>
            <person name="Bhattacharya S.S."/>
            <person name="Shirouzu T."/>
            <person name="Yoshinaga Y."/>
            <person name="Martin F.M."/>
            <person name="Grigoriev I.V."/>
            <person name="Hibbett D.S."/>
        </authorList>
    </citation>
    <scope>NUCLEOTIDE SEQUENCE [LARGE SCALE GENOMIC DNA]</scope>
    <source>
        <strain evidence="2 3">CBS 109695</strain>
    </source>
</reference>
<feature type="compositionally biased region" description="Basic and acidic residues" evidence="1">
    <location>
        <begin position="163"/>
        <end position="173"/>
    </location>
</feature>
<proteinExistence type="predicted"/>